<proteinExistence type="predicted"/>
<gene>
    <name evidence="3" type="ORF">DSM00_2209</name>
</gene>
<evidence type="ECO:0000313" key="3">
    <source>
        <dbReference type="EMBL" id="RXG22144.1"/>
    </source>
</evidence>
<dbReference type="Pfam" id="PF11738">
    <property type="entry name" value="DUF3298"/>
    <property type="match status" value="1"/>
</dbReference>
<reference evidence="3 4" key="1">
    <citation type="submission" date="2018-07" db="EMBL/GenBank/DDBJ databases">
        <title>Leeuwenhoekiella genomics.</title>
        <authorList>
            <person name="Tahon G."/>
            <person name="Willems A."/>
        </authorList>
    </citation>
    <scope>NUCLEOTIDE SEQUENCE [LARGE SCALE GENOMIC DNA]</scope>
    <source>
        <strain evidence="3 4">LMG 22550</strain>
    </source>
</reference>
<protein>
    <recommendedName>
        <fullName evidence="5">Deacetylase PdaC domain-containing protein</fullName>
    </recommendedName>
</protein>
<evidence type="ECO:0008006" key="5">
    <source>
        <dbReference type="Google" id="ProtNLM"/>
    </source>
</evidence>
<organism evidence="3 4">
    <name type="scientific">Leeuwenhoekiella aequorea</name>
    <dbReference type="NCBI Taxonomy" id="283736"/>
    <lineage>
        <taxon>Bacteria</taxon>
        <taxon>Pseudomonadati</taxon>
        <taxon>Bacteroidota</taxon>
        <taxon>Flavobacteriia</taxon>
        <taxon>Flavobacteriales</taxon>
        <taxon>Flavobacteriaceae</taxon>
        <taxon>Leeuwenhoekiella</taxon>
    </lineage>
</organism>
<dbReference type="EMBL" id="QOVM01000004">
    <property type="protein sequence ID" value="RXG22144.1"/>
    <property type="molecule type" value="Genomic_DNA"/>
</dbReference>
<dbReference type="Gene3D" id="3.90.640.20">
    <property type="entry name" value="Heat-shock cognate protein, ATPase"/>
    <property type="match status" value="1"/>
</dbReference>
<evidence type="ECO:0000313" key="4">
    <source>
        <dbReference type="Proteomes" id="UP000289238"/>
    </source>
</evidence>
<dbReference type="InterPro" id="IPR037126">
    <property type="entry name" value="PdaC/RsiV-like_sf"/>
</dbReference>
<dbReference type="AlphaFoldDB" id="A0A4Q0P689"/>
<keyword evidence="4" id="KW-1185">Reference proteome</keyword>
<accession>A0A4Q0P689</accession>
<evidence type="ECO:0000259" key="1">
    <source>
        <dbReference type="Pfam" id="PF11738"/>
    </source>
</evidence>
<dbReference type="InterPro" id="IPR021729">
    <property type="entry name" value="DUF3298"/>
</dbReference>
<feature type="domain" description="Deacetylase PdaC" evidence="2">
    <location>
        <begin position="60"/>
        <end position="159"/>
    </location>
</feature>
<dbReference type="Proteomes" id="UP000289238">
    <property type="component" value="Unassembled WGS sequence"/>
</dbReference>
<name>A0A4Q0P689_9FLAO</name>
<evidence type="ECO:0000259" key="2">
    <source>
        <dbReference type="Pfam" id="PF13739"/>
    </source>
</evidence>
<dbReference type="Pfam" id="PF13739">
    <property type="entry name" value="PdaC"/>
    <property type="match status" value="1"/>
</dbReference>
<sequence length="267" mass="30222">MYLYPMFNRLKNIILKKLFSISIILFIVAGCQKKESNLTFETKSYTSSTLDFCKENICPEIEIERVTAIGNQELADSINNAIEQLLIENLTIDPDESSKILTLEAALKNFATSYRSYKEEFPDASAEYVFTSKSSISSNTDVLLSMSIENYSYWGGAHGYGSTSYLNFDKSTGKTLSINDLIKNQTEFLKLAETKFKKQKGIAAEENINSTGYFFENEEFILPANVGFNDQELLLVYNPYEIASYAEGQIIITLPLEEVKEYLSIDL</sequence>
<dbReference type="Gene3D" id="3.30.565.40">
    <property type="entry name" value="Fervidobacterium nodosum Rt17-B1 like"/>
    <property type="match status" value="1"/>
</dbReference>
<feature type="domain" description="DUF3298" evidence="1">
    <location>
        <begin position="180"/>
        <end position="256"/>
    </location>
</feature>
<dbReference type="InterPro" id="IPR025303">
    <property type="entry name" value="PdaC"/>
</dbReference>
<comment type="caution">
    <text evidence="3">The sequence shown here is derived from an EMBL/GenBank/DDBJ whole genome shotgun (WGS) entry which is preliminary data.</text>
</comment>
<dbReference type="OrthoDB" id="594879at2"/>